<accession>E3NCX6</accession>
<gene>
    <name evidence="2" type="ORF">CRE_24231</name>
</gene>
<evidence type="ECO:0000313" key="2">
    <source>
        <dbReference type="EMBL" id="EFO93407.1"/>
    </source>
</evidence>
<dbReference type="KEGG" id="crq:GCK72_022802"/>
<dbReference type="AlphaFoldDB" id="E3NCX6"/>
<dbReference type="InParanoid" id="E3NCX6"/>
<dbReference type="GeneID" id="9823116"/>
<name>E3NCX6_CAERE</name>
<dbReference type="Proteomes" id="UP000008281">
    <property type="component" value="Unassembled WGS sequence"/>
</dbReference>
<keyword evidence="3" id="KW-1185">Reference proteome</keyword>
<protein>
    <submittedName>
        <fullName evidence="2">Uncharacterized protein</fullName>
    </submittedName>
</protein>
<evidence type="ECO:0000313" key="3">
    <source>
        <dbReference type="Proteomes" id="UP000008281"/>
    </source>
</evidence>
<dbReference type="CTD" id="9823116"/>
<reference evidence="2" key="1">
    <citation type="submission" date="2007-07" db="EMBL/GenBank/DDBJ databases">
        <title>PCAP assembly of the Caenorhabditis remanei genome.</title>
        <authorList>
            <consortium name="The Caenorhabditis remanei Sequencing Consortium"/>
            <person name="Wilson R.K."/>
        </authorList>
    </citation>
    <scope>NUCLEOTIDE SEQUENCE [LARGE SCALE GENOMIC DNA]</scope>
    <source>
        <strain evidence="2">PB4641</strain>
    </source>
</reference>
<dbReference type="HOGENOM" id="CLU_1857140_0_0_1"/>
<proteinExistence type="predicted"/>
<organism evidence="3">
    <name type="scientific">Caenorhabditis remanei</name>
    <name type="common">Caenorhabditis vulgaris</name>
    <dbReference type="NCBI Taxonomy" id="31234"/>
    <lineage>
        <taxon>Eukaryota</taxon>
        <taxon>Metazoa</taxon>
        <taxon>Ecdysozoa</taxon>
        <taxon>Nematoda</taxon>
        <taxon>Chromadorea</taxon>
        <taxon>Rhabditida</taxon>
        <taxon>Rhabditina</taxon>
        <taxon>Rhabditomorpha</taxon>
        <taxon>Rhabditoidea</taxon>
        <taxon>Rhabditidae</taxon>
        <taxon>Peloderinae</taxon>
        <taxon>Caenorhabditis</taxon>
    </lineage>
</organism>
<dbReference type="EMBL" id="DS268603">
    <property type="protein sequence ID" value="EFO93407.1"/>
    <property type="molecule type" value="Genomic_DNA"/>
</dbReference>
<feature type="compositionally biased region" description="Low complexity" evidence="1">
    <location>
        <begin position="73"/>
        <end position="96"/>
    </location>
</feature>
<dbReference type="RefSeq" id="XP_003093763.2">
    <property type="nucleotide sequence ID" value="XM_003093715.2"/>
</dbReference>
<feature type="region of interest" description="Disordered" evidence="1">
    <location>
        <begin position="64"/>
        <end position="99"/>
    </location>
</feature>
<sequence>MDLDRESVEKNYDDFSKKYLEEIDARIEAQGLPPAETYLEQVKRRLPLLAKDYLIREANKRAALEATNDNNTSAGASQPSSSNSEATSSSALSAMSEQTASNGSGIFEKIKDFEKKEHCVHFSDEGVICEDVDGRENI</sequence>
<evidence type="ECO:0000256" key="1">
    <source>
        <dbReference type="SAM" id="MobiDB-lite"/>
    </source>
</evidence>